<name>A0ABT4BBX9_9ACTN</name>
<organism evidence="2 3">
    <name type="scientific">Paractinoplanes pyxinae</name>
    <dbReference type="NCBI Taxonomy" id="2997416"/>
    <lineage>
        <taxon>Bacteria</taxon>
        <taxon>Bacillati</taxon>
        <taxon>Actinomycetota</taxon>
        <taxon>Actinomycetes</taxon>
        <taxon>Micromonosporales</taxon>
        <taxon>Micromonosporaceae</taxon>
        <taxon>Paractinoplanes</taxon>
    </lineage>
</organism>
<evidence type="ECO:0000313" key="3">
    <source>
        <dbReference type="Proteomes" id="UP001151002"/>
    </source>
</evidence>
<proteinExistence type="predicted"/>
<keyword evidence="3" id="KW-1185">Reference proteome</keyword>
<evidence type="ECO:0000313" key="2">
    <source>
        <dbReference type="EMBL" id="MCY1144020.1"/>
    </source>
</evidence>
<dbReference type="RefSeq" id="WP_267568575.1">
    <property type="nucleotide sequence ID" value="NZ_JAPNTZ010000018.1"/>
</dbReference>
<evidence type="ECO:0000256" key="1">
    <source>
        <dbReference type="SAM" id="MobiDB-lite"/>
    </source>
</evidence>
<dbReference type="EMBL" id="JAPNTZ010000018">
    <property type="protein sequence ID" value="MCY1144020.1"/>
    <property type="molecule type" value="Genomic_DNA"/>
</dbReference>
<protein>
    <submittedName>
        <fullName evidence="2">Uncharacterized protein</fullName>
    </submittedName>
</protein>
<sequence>MAAMSCPCHDDAATTQPQPPADGAAATVQVSLEIENRYEGDIVIYTRVTDAVVPAPAPDSSEAQLYEWALKHLFPFTGTGHVDGDAWYDVTVTASSDPSLIGACFDFGY</sequence>
<reference evidence="2" key="1">
    <citation type="submission" date="2022-11" db="EMBL/GenBank/DDBJ databases">
        <authorList>
            <person name="Somphong A."/>
            <person name="Phongsopitanun W."/>
        </authorList>
    </citation>
    <scope>NUCLEOTIDE SEQUENCE</scope>
    <source>
        <strain evidence="2">Pm04-4</strain>
    </source>
</reference>
<accession>A0ABT4BBX9</accession>
<gene>
    <name evidence="2" type="ORF">OWR29_39005</name>
</gene>
<dbReference type="Proteomes" id="UP001151002">
    <property type="component" value="Unassembled WGS sequence"/>
</dbReference>
<comment type="caution">
    <text evidence="2">The sequence shown here is derived from an EMBL/GenBank/DDBJ whole genome shotgun (WGS) entry which is preliminary data.</text>
</comment>
<feature type="region of interest" description="Disordered" evidence="1">
    <location>
        <begin position="1"/>
        <end position="26"/>
    </location>
</feature>